<evidence type="ECO:0000259" key="6">
    <source>
        <dbReference type="Pfam" id="PF02911"/>
    </source>
</evidence>
<comment type="caution">
    <text evidence="7">The sequence shown here is derived from an EMBL/GenBank/DDBJ whole genome shotgun (WGS) entry which is preliminary data.</text>
</comment>
<feature type="domain" description="Formyl transferase N-terminal" evidence="5">
    <location>
        <begin position="95"/>
        <end position="200"/>
    </location>
</feature>
<dbReference type="CDD" id="cd08646">
    <property type="entry name" value="FMT_core_Met-tRNA-FMT_N"/>
    <property type="match status" value="1"/>
</dbReference>
<evidence type="ECO:0000256" key="2">
    <source>
        <dbReference type="ARBA" id="ARBA00012261"/>
    </source>
</evidence>
<reference evidence="7 8" key="1">
    <citation type="submission" date="2024-02" db="EMBL/GenBank/DDBJ databases">
        <authorList>
            <person name="Daric V."/>
            <person name="Darras S."/>
        </authorList>
    </citation>
    <scope>NUCLEOTIDE SEQUENCE [LARGE SCALE GENOMIC DNA]</scope>
</reference>
<accession>A0ABP0GQA9</accession>
<dbReference type="InterPro" id="IPR002376">
    <property type="entry name" value="Formyl_transf_N"/>
</dbReference>
<dbReference type="PANTHER" id="PTHR11138:SF5">
    <property type="entry name" value="METHIONYL-TRNA FORMYLTRANSFERASE, MITOCHONDRIAL"/>
    <property type="match status" value="1"/>
</dbReference>
<dbReference type="Gene3D" id="3.40.50.12230">
    <property type="match status" value="1"/>
</dbReference>
<gene>
    <name evidence="7" type="ORF">CVLEPA_LOCUS25696</name>
</gene>
<keyword evidence="3" id="KW-0808">Transferase</keyword>
<evidence type="ECO:0000313" key="7">
    <source>
        <dbReference type="EMBL" id="CAK8692430.1"/>
    </source>
</evidence>
<evidence type="ECO:0000256" key="3">
    <source>
        <dbReference type="ARBA" id="ARBA00022679"/>
    </source>
</evidence>
<evidence type="ECO:0000256" key="1">
    <source>
        <dbReference type="ARBA" id="ARBA00010699"/>
    </source>
</evidence>
<proteinExistence type="inferred from homology"/>
<dbReference type="InterPro" id="IPR036477">
    <property type="entry name" value="Formyl_transf_N_sf"/>
</dbReference>
<dbReference type="SUPFAM" id="SSF50486">
    <property type="entry name" value="FMT C-terminal domain-like"/>
    <property type="match status" value="1"/>
</dbReference>
<dbReference type="PANTHER" id="PTHR11138">
    <property type="entry name" value="METHIONYL-TRNA FORMYLTRANSFERASE"/>
    <property type="match status" value="1"/>
</dbReference>
<dbReference type="Pfam" id="PF00551">
    <property type="entry name" value="Formyl_trans_N"/>
    <property type="match status" value="1"/>
</dbReference>
<dbReference type="InterPro" id="IPR005793">
    <property type="entry name" value="Formyl_trans_C"/>
</dbReference>
<dbReference type="EC" id="2.1.2.9" evidence="2"/>
<feature type="domain" description="Formyl transferase C-terminal" evidence="6">
    <location>
        <begin position="224"/>
        <end position="331"/>
    </location>
</feature>
<protein>
    <recommendedName>
        <fullName evidence="2">methionyl-tRNA formyltransferase</fullName>
        <ecNumber evidence="2">2.1.2.9</ecNumber>
    </recommendedName>
</protein>
<dbReference type="SUPFAM" id="SSF53328">
    <property type="entry name" value="Formyltransferase"/>
    <property type="match status" value="1"/>
</dbReference>
<keyword evidence="4" id="KW-0648">Protein biosynthesis</keyword>
<dbReference type="InterPro" id="IPR041711">
    <property type="entry name" value="Met-tRNA-FMT_N"/>
</dbReference>
<evidence type="ECO:0000259" key="5">
    <source>
        <dbReference type="Pfam" id="PF00551"/>
    </source>
</evidence>
<keyword evidence="8" id="KW-1185">Reference proteome</keyword>
<dbReference type="InterPro" id="IPR011034">
    <property type="entry name" value="Formyl_transferase-like_C_sf"/>
</dbReference>
<name>A0ABP0GQA9_CLALP</name>
<comment type="similarity">
    <text evidence="1">Belongs to the Fmt family.</text>
</comment>
<dbReference type="Pfam" id="PF02911">
    <property type="entry name" value="Formyl_trans_C"/>
    <property type="match status" value="1"/>
</dbReference>
<dbReference type="Proteomes" id="UP001642483">
    <property type="component" value="Unassembled WGS sequence"/>
</dbReference>
<evidence type="ECO:0000313" key="8">
    <source>
        <dbReference type="Proteomes" id="UP001642483"/>
    </source>
</evidence>
<sequence length="348" mass="39738">MLKFKHLCQVLKWKQFHHNYRTYTYEPYNVLFFGTDDYALHCLKRLKSDFEKVPGTHKAVKKLEVVCLPQANVPVKKFALSNNLPLHTWPYMPKNHTFDVAVVVSFGKLIPERIIKTFPLGMINIHASFLPALRGAAPIARAVEKGLKETGVTIMQIKPNNYDHGLILDQSETVKIKDSTTSADLRNDLGSIGSKLCLEVLRELPLKLKLAKQQNESCATAAPKLTLHDTYVNWYSMDSDHIWKKYRAYGFDKTFHLRCLYNGTLVRLVHLSLCTEDQQKHAAKVLSPGCVMYHKKSKRLLIACKTGHIACEKLIVDKHKSMSAESFNNGYLQKQTKLNKKIVFLSIL</sequence>
<evidence type="ECO:0000256" key="4">
    <source>
        <dbReference type="ARBA" id="ARBA00022917"/>
    </source>
</evidence>
<organism evidence="7 8">
    <name type="scientific">Clavelina lepadiformis</name>
    <name type="common">Light-bulb sea squirt</name>
    <name type="synonym">Ascidia lepadiformis</name>
    <dbReference type="NCBI Taxonomy" id="159417"/>
    <lineage>
        <taxon>Eukaryota</taxon>
        <taxon>Metazoa</taxon>
        <taxon>Chordata</taxon>
        <taxon>Tunicata</taxon>
        <taxon>Ascidiacea</taxon>
        <taxon>Aplousobranchia</taxon>
        <taxon>Clavelinidae</taxon>
        <taxon>Clavelina</taxon>
    </lineage>
</organism>
<dbReference type="EMBL" id="CAWYQH010000130">
    <property type="protein sequence ID" value="CAK8692430.1"/>
    <property type="molecule type" value="Genomic_DNA"/>
</dbReference>